<dbReference type="InterPro" id="IPR001030">
    <property type="entry name" value="Acoase/IPM_deHydtase_lsu_aba"/>
</dbReference>
<sequence length="640" mass="67988">MKPLSLTEKILLDHLVSSDTLPPAGKVIKIKIDEAFTQDATGTMCMLQLEAMGVDRVKPLSVNFVDHSMLQVGFRNPDDHEYLRTVAEKLGIVYSPPGTGICHFLNMENFVKPGMTGLGADSHTVNSGGCGAIYMGAGGYDIALAMATGEYSMPMPKVVKVNLTGALGNGAMAMDVILKMLEINGVKGGKGIIFEYAGSGVASLSLTERATITNMGAEMGATTSIFPSDERTKEFLESRQRGGDYQALAADEGAEYDRIIDIDLSALEPMIAIYPSPGNVEKIADHAGTKIHQVSVGSCTNSSYENIASFAEILKGKRVKVDTLLYPGSRAVAMQLAEAGYMTTLLASGVRVQENGCGACIGQGGSPVSNGLSLRTFNRNFPKRSGTDSAQVHLVSPVVAAASALTGEITLPGSDEIKFKDVPQVIDTASFIMPVPADEAAKTQVIRGPNIMALPDFEPLPTKLEGEVMLKLGDNISTDDIQPAGIFLPLRSNVKEYAMQATFNQVDPSFSRRACEHRDAGGHGVIVGRENYGQGSSREHAALCPRWLGIRAVVVAQFARIHVANLVNFGIVPLTFANEADYEKISQGDAVSIDVSNLKGDLYLEVNGEKIALNPAFEPGDVATLKAGGALPLFKANNKG</sequence>
<dbReference type="GO" id="GO:0051539">
    <property type="term" value="F:4 iron, 4 sulfur cluster binding"/>
    <property type="evidence" value="ECO:0007669"/>
    <property type="project" value="TreeGrafter"/>
</dbReference>
<dbReference type="InterPro" id="IPR018136">
    <property type="entry name" value="Aconitase_4Fe-4S_BS"/>
</dbReference>
<dbReference type="PANTHER" id="PTHR43160:SF3">
    <property type="entry name" value="ACONITATE HYDRATASE, MITOCHONDRIAL"/>
    <property type="match status" value="1"/>
</dbReference>
<keyword evidence="2" id="KW-0408">Iron</keyword>
<proteinExistence type="predicted"/>
<organism evidence="6">
    <name type="scientific">hydrothermal vent metagenome</name>
    <dbReference type="NCBI Taxonomy" id="652676"/>
    <lineage>
        <taxon>unclassified sequences</taxon>
        <taxon>metagenomes</taxon>
        <taxon>ecological metagenomes</taxon>
    </lineage>
</organism>
<dbReference type="GO" id="GO:0005829">
    <property type="term" value="C:cytosol"/>
    <property type="evidence" value="ECO:0007669"/>
    <property type="project" value="TreeGrafter"/>
</dbReference>
<dbReference type="GO" id="GO:0003994">
    <property type="term" value="F:aconitate hydratase activity"/>
    <property type="evidence" value="ECO:0007669"/>
    <property type="project" value="UniProtKB-EC"/>
</dbReference>
<dbReference type="NCBIfam" id="NF005558">
    <property type="entry name" value="PRK07229.1"/>
    <property type="match status" value="1"/>
</dbReference>
<feature type="domain" description="Aconitase A/isopropylmalate dehydratase small subunit swivel" evidence="5">
    <location>
        <begin position="500"/>
        <end position="579"/>
    </location>
</feature>
<dbReference type="Pfam" id="PF00330">
    <property type="entry name" value="Aconitase"/>
    <property type="match status" value="1"/>
</dbReference>
<dbReference type="AlphaFoldDB" id="A0A3B1BF91"/>
<protein>
    <submittedName>
        <fullName evidence="6">Aconitate hydratase</fullName>
        <ecNumber evidence="6">4.2.1.3</ecNumber>
    </submittedName>
</protein>
<evidence type="ECO:0000313" key="6">
    <source>
        <dbReference type="EMBL" id="VAX09080.1"/>
    </source>
</evidence>
<reference evidence="6" key="1">
    <citation type="submission" date="2018-06" db="EMBL/GenBank/DDBJ databases">
        <authorList>
            <person name="Zhirakovskaya E."/>
        </authorList>
    </citation>
    <scope>NUCLEOTIDE SEQUENCE</scope>
</reference>
<evidence type="ECO:0000256" key="3">
    <source>
        <dbReference type="ARBA" id="ARBA00023014"/>
    </source>
</evidence>
<evidence type="ECO:0000256" key="2">
    <source>
        <dbReference type="ARBA" id="ARBA00023004"/>
    </source>
</evidence>
<dbReference type="Gene3D" id="3.20.19.10">
    <property type="entry name" value="Aconitase, domain 4"/>
    <property type="match status" value="1"/>
</dbReference>
<dbReference type="SUPFAM" id="SSF52016">
    <property type="entry name" value="LeuD/IlvD-like"/>
    <property type="match status" value="1"/>
</dbReference>
<dbReference type="InterPro" id="IPR050926">
    <property type="entry name" value="Aconitase/IPM_isomerase"/>
</dbReference>
<keyword evidence="3" id="KW-0411">Iron-sulfur</keyword>
<evidence type="ECO:0000259" key="4">
    <source>
        <dbReference type="Pfam" id="PF00330"/>
    </source>
</evidence>
<dbReference type="GO" id="GO:0046872">
    <property type="term" value="F:metal ion binding"/>
    <property type="evidence" value="ECO:0007669"/>
    <property type="project" value="UniProtKB-KW"/>
</dbReference>
<gene>
    <name evidence="6" type="ORF">MNBD_GAMMA26-2277</name>
</gene>
<dbReference type="GO" id="GO:0006099">
    <property type="term" value="P:tricarboxylic acid cycle"/>
    <property type="evidence" value="ECO:0007669"/>
    <property type="project" value="TreeGrafter"/>
</dbReference>
<dbReference type="PROSITE" id="PS00450">
    <property type="entry name" value="ACONITASE_1"/>
    <property type="match status" value="1"/>
</dbReference>
<dbReference type="PROSITE" id="PS01244">
    <property type="entry name" value="ACONITASE_2"/>
    <property type="match status" value="1"/>
</dbReference>
<dbReference type="Pfam" id="PF00694">
    <property type="entry name" value="Aconitase_C"/>
    <property type="match status" value="1"/>
</dbReference>
<dbReference type="SUPFAM" id="SSF53732">
    <property type="entry name" value="Aconitase iron-sulfur domain"/>
    <property type="match status" value="1"/>
</dbReference>
<dbReference type="InterPro" id="IPR015931">
    <property type="entry name" value="Acnase/IPM_dHydase_lsu_aba_1/3"/>
</dbReference>
<dbReference type="InterPro" id="IPR015928">
    <property type="entry name" value="Aconitase/3IPM_dehydase_swvl"/>
</dbReference>
<evidence type="ECO:0000259" key="5">
    <source>
        <dbReference type="Pfam" id="PF00694"/>
    </source>
</evidence>
<accession>A0A3B1BF91</accession>
<name>A0A3B1BF91_9ZZZZ</name>
<keyword evidence="1" id="KW-0479">Metal-binding</keyword>
<dbReference type="Gene3D" id="3.30.499.10">
    <property type="entry name" value="Aconitase, domain 3"/>
    <property type="match status" value="2"/>
</dbReference>
<dbReference type="PANTHER" id="PTHR43160">
    <property type="entry name" value="ACONITATE HYDRATASE B"/>
    <property type="match status" value="1"/>
</dbReference>
<feature type="domain" description="Aconitase/3-isopropylmalate dehydratase large subunit alpha/beta/alpha" evidence="4">
    <location>
        <begin position="8"/>
        <end position="407"/>
    </location>
</feature>
<dbReference type="PRINTS" id="PR00415">
    <property type="entry name" value="ACONITASE"/>
</dbReference>
<evidence type="ECO:0000256" key="1">
    <source>
        <dbReference type="ARBA" id="ARBA00022723"/>
    </source>
</evidence>
<dbReference type="EMBL" id="UOFX01000044">
    <property type="protein sequence ID" value="VAX09080.1"/>
    <property type="molecule type" value="Genomic_DNA"/>
</dbReference>
<dbReference type="InterPro" id="IPR036008">
    <property type="entry name" value="Aconitase_4Fe-4S_dom"/>
</dbReference>
<dbReference type="InterPro" id="IPR000573">
    <property type="entry name" value="AconitaseA/IPMdHydase_ssu_swvl"/>
</dbReference>
<keyword evidence="6" id="KW-0456">Lyase</keyword>
<dbReference type="EC" id="4.2.1.3" evidence="6"/>